<dbReference type="Pfam" id="PF17906">
    <property type="entry name" value="HTH_48"/>
    <property type="match status" value="1"/>
</dbReference>
<evidence type="ECO:0000313" key="2">
    <source>
        <dbReference type="EMBL" id="GFY33042.1"/>
    </source>
</evidence>
<sequence>MAGLVKYRSDNFKFMLVVKVTFHTKKIILLFFVWPIQLCLQGVKNGNQQRENTVQFTVFFDKGEDASQTAEIVKGVYDVDTVTANYAQFWFRRFRSSIFDVKDAPRTVRPVIEMSIKSQK</sequence>
<dbReference type="Proteomes" id="UP000887159">
    <property type="component" value="Unassembled WGS sequence"/>
</dbReference>
<evidence type="ECO:0000259" key="1">
    <source>
        <dbReference type="Pfam" id="PF17906"/>
    </source>
</evidence>
<keyword evidence="3" id="KW-1185">Reference proteome</keyword>
<name>A0A8X6WED3_TRICX</name>
<feature type="domain" description="Mos1 transposase HTH" evidence="1">
    <location>
        <begin position="59"/>
        <end position="96"/>
    </location>
</feature>
<accession>A0A8X6WED3</accession>
<comment type="caution">
    <text evidence="2">The sequence shown here is derived from an EMBL/GenBank/DDBJ whole genome shotgun (WGS) entry which is preliminary data.</text>
</comment>
<dbReference type="AlphaFoldDB" id="A0A8X6WED3"/>
<dbReference type="EMBL" id="BMAU01021407">
    <property type="protein sequence ID" value="GFY33042.1"/>
    <property type="molecule type" value="Genomic_DNA"/>
</dbReference>
<reference evidence="2" key="1">
    <citation type="submission" date="2020-08" db="EMBL/GenBank/DDBJ databases">
        <title>Multicomponent nature underlies the extraordinary mechanical properties of spider dragline silk.</title>
        <authorList>
            <person name="Kono N."/>
            <person name="Nakamura H."/>
            <person name="Mori M."/>
            <person name="Yoshida Y."/>
            <person name="Ohtoshi R."/>
            <person name="Malay A.D."/>
            <person name="Moran D.A.P."/>
            <person name="Tomita M."/>
            <person name="Numata K."/>
            <person name="Arakawa K."/>
        </authorList>
    </citation>
    <scope>NUCLEOTIDE SEQUENCE</scope>
</reference>
<evidence type="ECO:0000313" key="3">
    <source>
        <dbReference type="Proteomes" id="UP000887159"/>
    </source>
</evidence>
<proteinExistence type="predicted"/>
<protein>
    <recommendedName>
        <fullName evidence="1">Mos1 transposase HTH domain-containing protein</fullName>
    </recommendedName>
</protein>
<gene>
    <name evidence="2" type="ORF">TNCV_2229931</name>
</gene>
<dbReference type="InterPro" id="IPR041426">
    <property type="entry name" value="Mos1_HTH"/>
</dbReference>
<organism evidence="2 3">
    <name type="scientific">Trichonephila clavipes</name>
    <name type="common">Golden silk orbweaver</name>
    <name type="synonym">Nephila clavipes</name>
    <dbReference type="NCBI Taxonomy" id="2585209"/>
    <lineage>
        <taxon>Eukaryota</taxon>
        <taxon>Metazoa</taxon>
        <taxon>Ecdysozoa</taxon>
        <taxon>Arthropoda</taxon>
        <taxon>Chelicerata</taxon>
        <taxon>Arachnida</taxon>
        <taxon>Araneae</taxon>
        <taxon>Araneomorphae</taxon>
        <taxon>Entelegynae</taxon>
        <taxon>Araneoidea</taxon>
        <taxon>Nephilidae</taxon>
        <taxon>Trichonephila</taxon>
    </lineage>
</organism>